<evidence type="ECO:0000256" key="1">
    <source>
        <dbReference type="ARBA" id="ARBA00004442"/>
    </source>
</evidence>
<gene>
    <name evidence="8" type="ORF">EOD40_04530</name>
</gene>
<keyword evidence="5" id="KW-0998">Cell outer membrane</keyword>
<keyword evidence="4" id="KW-0472">Membrane</keyword>
<keyword evidence="9" id="KW-1185">Reference proteome</keyword>
<keyword evidence="3 6" id="KW-0732">Signal</keyword>
<dbReference type="OrthoDB" id="5694214at2"/>
<feature type="chain" id="PRO_5019424085" evidence="6">
    <location>
        <begin position="22"/>
        <end position="509"/>
    </location>
</feature>
<evidence type="ECO:0000256" key="4">
    <source>
        <dbReference type="ARBA" id="ARBA00023136"/>
    </source>
</evidence>
<proteinExistence type="inferred from homology"/>
<dbReference type="SUPFAM" id="SSF48452">
    <property type="entry name" value="TPR-like"/>
    <property type="match status" value="1"/>
</dbReference>
<evidence type="ECO:0000256" key="3">
    <source>
        <dbReference type="ARBA" id="ARBA00022729"/>
    </source>
</evidence>
<feature type="domain" description="RagB/SusD" evidence="7">
    <location>
        <begin position="309"/>
        <end position="509"/>
    </location>
</feature>
<sequence>MKKNIILLAGVLLTLTSCSLSEELNDSITKEASNNILGADQALSSAYLQLRSFQNNDNQLMLQEHPSDEMAGPTRGADWDDNGTWRALHLHTWTPDNARILSSWEQLYKGLAFALDAQSFTGITASQKAQAVFLQSLYTFYITDIFGQVSMREPGEAVINLPSKNLKRTEAIDFAIQILEAQLANLPDGTAATSYIANKNAGNALLAKMYLNRAVYKATDADGKPQAGPYTFTAADMDKVIAYSDAAMANRTLQTNYFENFGPTNGEVSTELIFTAKNTNTEGGDIQTLSFASLHYNQTPSGWNGFVALTDLYNKFEALDTRRSASVPGFTDKHGLKAGILLGPQVNENGAPILLRDTPNTQLSFTQDFSLTNSTEEKGMRVVKYFTDYSKPTRPSNDFVFLRLADVMLMKAEALARKGNTAAALIIVNTLRVKRGASSFVSLTLSNILDERSRELYWEGHRRQDQIRFGTFNAAVQGRATVTDVHVLIFPIPLAKLAANPNLVQNPGY</sequence>
<name>A0A437L0X6_9FLAO</name>
<comment type="caution">
    <text evidence="8">The sequence shown here is derived from an EMBL/GenBank/DDBJ whole genome shotgun (WGS) entry which is preliminary data.</text>
</comment>
<accession>A0A437L0X6</accession>
<dbReference type="PROSITE" id="PS51257">
    <property type="entry name" value="PROKAR_LIPOPROTEIN"/>
    <property type="match status" value="1"/>
</dbReference>
<evidence type="ECO:0000313" key="9">
    <source>
        <dbReference type="Proteomes" id="UP000285211"/>
    </source>
</evidence>
<dbReference type="InterPro" id="IPR012944">
    <property type="entry name" value="SusD_RagB_dom"/>
</dbReference>
<evidence type="ECO:0000256" key="6">
    <source>
        <dbReference type="SAM" id="SignalP"/>
    </source>
</evidence>
<protein>
    <submittedName>
        <fullName evidence="8">RagB/SusD family nutrient uptake outer membrane protein</fullName>
    </submittedName>
</protein>
<organism evidence="8 9">
    <name type="scientific">Flavobacterium sufflavum</name>
    <dbReference type="NCBI Taxonomy" id="1921138"/>
    <lineage>
        <taxon>Bacteria</taxon>
        <taxon>Pseudomonadati</taxon>
        <taxon>Bacteroidota</taxon>
        <taxon>Flavobacteriia</taxon>
        <taxon>Flavobacteriales</taxon>
        <taxon>Flavobacteriaceae</taxon>
        <taxon>Flavobacterium</taxon>
    </lineage>
</organism>
<evidence type="ECO:0000313" key="8">
    <source>
        <dbReference type="EMBL" id="RVT78507.1"/>
    </source>
</evidence>
<dbReference type="InterPro" id="IPR011990">
    <property type="entry name" value="TPR-like_helical_dom_sf"/>
</dbReference>
<comment type="subcellular location">
    <subcellularLocation>
        <location evidence="1">Cell outer membrane</location>
    </subcellularLocation>
</comment>
<dbReference type="Pfam" id="PF07980">
    <property type="entry name" value="SusD_RagB"/>
    <property type="match status" value="1"/>
</dbReference>
<dbReference type="GO" id="GO:0009279">
    <property type="term" value="C:cell outer membrane"/>
    <property type="evidence" value="ECO:0007669"/>
    <property type="project" value="UniProtKB-SubCell"/>
</dbReference>
<comment type="similarity">
    <text evidence="2">Belongs to the SusD family.</text>
</comment>
<evidence type="ECO:0000259" key="7">
    <source>
        <dbReference type="Pfam" id="PF07980"/>
    </source>
</evidence>
<reference evidence="8 9" key="1">
    <citation type="submission" date="2019-01" db="EMBL/GenBank/DDBJ databases">
        <authorList>
            <person name="Chen W.-M."/>
        </authorList>
    </citation>
    <scope>NUCLEOTIDE SEQUENCE [LARGE SCALE GENOMIC DNA]</scope>
    <source>
        <strain evidence="8 9">BBQ-12</strain>
    </source>
</reference>
<evidence type="ECO:0000256" key="5">
    <source>
        <dbReference type="ARBA" id="ARBA00023237"/>
    </source>
</evidence>
<feature type="signal peptide" evidence="6">
    <location>
        <begin position="1"/>
        <end position="21"/>
    </location>
</feature>
<dbReference type="AlphaFoldDB" id="A0A437L0X6"/>
<dbReference type="RefSeq" id="WP_128193709.1">
    <property type="nucleotide sequence ID" value="NZ_SACJ01000002.1"/>
</dbReference>
<dbReference type="Gene3D" id="1.25.40.390">
    <property type="match status" value="1"/>
</dbReference>
<evidence type="ECO:0000256" key="2">
    <source>
        <dbReference type="ARBA" id="ARBA00006275"/>
    </source>
</evidence>
<dbReference type="Proteomes" id="UP000285211">
    <property type="component" value="Unassembled WGS sequence"/>
</dbReference>
<dbReference type="EMBL" id="SACJ01000002">
    <property type="protein sequence ID" value="RVT78507.1"/>
    <property type="molecule type" value="Genomic_DNA"/>
</dbReference>